<evidence type="ECO:0000259" key="2">
    <source>
        <dbReference type="PROSITE" id="PS51704"/>
    </source>
</evidence>
<name>A0A224XQU3_9HEMI</name>
<dbReference type="PROSITE" id="PS51704">
    <property type="entry name" value="GP_PDE"/>
    <property type="match status" value="1"/>
</dbReference>
<dbReference type="Pfam" id="PF03009">
    <property type="entry name" value="GDPD"/>
    <property type="match status" value="1"/>
</dbReference>
<dbReference type="PANTHER" id="PTHR46320:SF1">
    <property type="entry name" value="GLYCEROPHOSPHODIESTER PHOSPHODIESTERASE 1"/>
    <property type="match status" value="1"/>
</dbReference>
<feature type="transmembrane region" description="Helical" evidence="1">
    <location>
        <begin position="7"/>
        <end position="29"/>
    </location>
</feature>
<organism evidence="3">
    <name type="scientific">Panstrongylus lignarius</name>
    <dbReference type="NCBI Taxonomy" id="156445"/>
    <lineage>
        <taxon>Eukaryota</taxon>
        <taxon>Metazoa</taxon>
        <taxon>Ecdysozoa</taxon>
        <taxon>Arthropoda</taxon>
        <taxon>Hexapoda</taxon>
        <taxon>Insecta</taxon>
        <taxon>Pterygota</taxon>
        <taxon>Neoptera</taxon>
        <taxon>Paraneoptera</taxon>
        <taxon>Hemiptera</taxon>
        <taxon>Heteroptera</taxon>
        <taxon>Panheteroptera</taxon>
        <taxon>Cimicomorpha</taxon>
        <taxon>Reduviidae</taxon>
        <taxon>Triatominae</taxon>
        <taxon>Panstrongylus</taxon>
    </lineage>
</organism>
<dbReference type="GO" id="GO:0006580">
    <property type="term" value="P:ethanolamine metabolic process"/>
    <property type="evidence" value="ECO:0007669"/>
    <property type="project" value="TreeGrafter"/>
</dbReference>
<dbReference type="Gene3D" id="3.20.20.190">
    <property type="entry name" value="Phosphatidylinositol (PI) phosphodiesterase"/>
    <property type="match status" value="1"/>
</dbReference>
<feature type="transmembrane region" description="Helical" evidence="1">
    <location>
        <begin position="35"/>
        <end position="57"/>
    </location>
</feature>
<keyword evidence="1" id="KW-0472">Membrane</keyword>
<keyword evidence="1" id="KW-0812">Transmembrane</keyword>
<dbReference type="GO" id="GO:0006644">
    <property type="term" value="P:phospholipid metabolic process"/>
    <property type="evidence" value="ECO:0007669"/>
    <property type="project" value="TreeGrafter"/>
</dbReference>
<proteinExistence type="predicted"/>
<keyword evidence="1" id="KW-1133">Transmembrane helix</keyword>
<dbReference type="InterPro" id="IPR017946">
    <property type="entry name" value="PLC-like_Pdiesterase_TIM-brl"/>
</dbReference>
<dbReference type="EMBL" id="GFTR01005494">
    <property type="protein sequence ID" value="JAW10932.1"/>
    <property type="molecule type" value="Transcribed_RNA"/>
</dbReference>
<evidence type="ECO:0000256" key="1">
    <source>
        <dbReference type="SAM" id="Phobius"/>
    </source>
</evidence>
<dbReference type="GO" id="GO:0070291">
    <property type="term" value="P:N-acylethanolamine metabolic process"/>
    <property type="evidence" value="ECO:0007669"/>
    <property type="project" value="TreeGrafter"/>
</dbReference>
<dbReference type="GO" id="GO:0005886">
    <property type="term" value="C:plasma membrane"/>
    <property type="evidence" value="ECO:0007669"/>
    <property type="project" value="TreeGrafter"/>
</dbReference>
<accession>A0A224XQU3</accession>
<dbReference type="SUPFAM" id="SSF51695">
    <property type="entry name" value="PLC-like phosphodiesterases"/>
    <property type="match status" value="1"/>
</dbReference>
<dbReference type="PANTHER" id="PTHR46320">
    <property type="entry name" value="GLYCEROPHOSPHODIESTER PHOSPHODIESTERASE 1"/>
    <property type="match status" value="1"/>
</dbReference>
<protein>
    <submittedName>
        <fullName evidence="3">Putative glycerophosphoryl diester phosphodiesterase</fullName>
    </submittedName>
</protein>
<sequence length="365" mass="42240">MPLQTVLNCNLACSCFYLWMWIFTIFVLAVEITNFYVLSILIAGPAVTYWLITSYAIPPPKESSVLEILGTELKGELKGMYSDYDSSSHSNEPNDFIMKVVAHRFAGIEAPENSLVALDLCYKNGAVAVEFDLVLTADFVPVIFHDITLDRITNIVGEITEKTWNELKDLDISMKHPFHNKFQGTRIPLFEDVIRKCMDYDLRLFIDVKDDRPEAVNVILRTYEKYPKMYRRSIVSSFNGIFLYNVRRANPDIVVSMAWRPYYMSYRKYSLTPSECEQYSTFIPTHCIARLMDHITTWLFNYLARDLIGLSAVLLCKDVITPETVLFWKERNVRLYAWTVNNPLEKLHLSRNLGVGYFTDSMLGQ</sequence>
<dbReference type="AlphaFoldDB" id="A0A224XQU3"/>
<evidence type="ECO:0000313" key="3">
    <source>
        <dbReference type="EMBL" id="JAW10932.1"/>
    </source>
</evidence>
<dbReference type="InterPro" id="IPR030395">
    <property type="entry name" value="GP_PDE_dom"/>
</dbReference>
<feature type="domain" description="GP-PDE" evidence="2">
    <location>
        <begin position="98"/>
        <end position="350"/>
    </location>
</feature>
<reference evidence="3" key="1">
    <citation type="journal article" date="2018" name="PLoS Negl. Trop. Dis.">
        <title>An insight into the salivary gland and fat body transcriptome of Panstrongylus lignarius (Hemiptera: Heteroptera), the main vector of Chagas disease in Peru.</title>
        <authorList>
            <person name="Nevoa J.C."/>
            <person name="Mendes M.T."/>
            <person name="da Silva M.V."/>
            <person name="Soares S.C."/>
            <person name="Oliveira C.J.F."/>
            <person name="Ribeiro J.M.C."/>
        </authorList>
    </citation>
    <scope>NUCLEOTIDE SEQUENCE</scope>
</reference>
<dbReference type="GO" id="GO:0008889">
    <property type="term" value="F:glycerophosphodiester phosphodiesterase activity"/>
    <property type="evidence" value="ECO:0007669"/>
    <property type="project" value="TreeGrafter"/>
</dbReference>